<reference evidence="2 3" key="1">
    <citation type="submission" date="2024-05" db="EMBL/GenBank/DDBJ databases">
        <title>Genome sequencing and assembly of Indian major carp, Cirrhinus mrigala (Hamilton, 1822).</title>
        <authorList>
            <person name="Mohindra V."/>
            <person name="Chowdhury L.M."/>
            <person name="Lal K."/>
            <person name="Jena J.K."/>
        </authorList>
    </citation>
    <scope>NUCLEOTIDE SEQUENCE [LARGE SCALE GENOMIC DNA]</scope>
    <source>
        <strain evidence="2">CM1030</strain>
        <tissue evidence="2">Blood</tissue>
    </source>
</reference>
<evidence type="ECO:0000313" key="2">
    <source>
        <dbReference type="EMBL" id="KAL0161845.1"/>
    </source>
</evidence>
<dbReference type="AlphaFoldDB" id="A0ABD0NKM0"/>
<protein>
    <submittedName>
        <fullName evidence="2">Uncharacterized protein</fullName>
    </submittedName>
</protein>
<feature type="compositionally biased region" description="Polar residues" evidence="1">
    <location>
        <begin position="1"/>
        <end position="11"/>
    </location>
</feature>
<comment type="caution">
    <text evidence="2">The sequence shown here is derived from an EMBL/GenBank/DDBJ whole genome shotgun (WGS) entry which is preliminary data.</text>
</comment>
<keyword evidence="3" id="KW-1185">Reference proteome</keyword>
<name>A0ABD0NKM0_CIRMR</name>
<sequence length="67" mass="7728">RTSYMHSNSSYQDHDGGQQRKSPSEHKLVRREQGFRLGFSIFTRHHKFDLLLGAHLDITGQSRAVTC</sequence>
<gene>
    <name evidence="2" type="ORF">M9458_041241</name>
</gene>
<dbReference type="EMBL" id="JAMKFB020000021">
    <property type="protein sequence ID" value="KAL0161845.1"/>
    <property type="molecule type" value="Genomic_DNA"/>
</dbReference>
<organism evidence="2 3">
    <name type="scientific">Cirrhinus mrigala</name>
    <name type="common">Mrigala</name>
    <dbReference type="NCBI Taxonomy" id="683832"/>
    <lineage>
        <taxon>Eukaryota</taxon>
        <taxon>Metazoa</taxon>
        <taxon>Chordata</taxon>
        <taxon>Craniata</taxon>
        <taxon>Vertebrata</taxon>
        <taxon>Euteleostomi</taxon>
        <taxon>Actinopterygii</taxon>
        <taxon>Neopterygii</taxon>
        <taxon>Teleostei</taxon>
        <taxon>Ostariophysi</taxon>
        <taxon>Cypriniformes</taxon>
        <taxon>Cyprinidae</taxon>
        <taxon>Labeoninae</taxon>
        <taxon>Labeonini</taxon>
        <taxon>Cirrhinus</taxon>
    </lineage>
</organism>
<feature type="region of interest" description="Disordered" evidence="1">
    <location>
        <begin position="1"/>
        <end position="26"/>
    </location>
</feature>
<feature type="non-terminal residue" evidence="2">
    <location>
        <position position="1"/>
    </location>
</feature>
<dbReference type="Proteomes" id="UP001529510">
    <property type="component" value="Unassembled WGS sequence"/>
</dbReference>
<evidence type="ECO:0000256" key="1">
    <source>
        <dbReference type="SAM" id="MobiDB-lite"/>
    </source>
</evidence>
<proteinExistence type="predicted"/>
<evidence type="ECO:0000313" key="3">
    <source>
        <dbReference type="Proteomes" id="UP001529510"/>
    </source>
</evidence>
<feature type="compositionally biased region" description="Basic and acidic residues" evidence="1">
    <location>
        <begin position="12"/>
        <end position="26"/>
    </location>
</feature>
<accession>A0ABD0NKM0</accession>